<reference evidence="6" key="1">
    <citation type="submission" date="2011-12" db="EMBL/GenBank/DDBJ databases">
        <title>Complete sequence of Clostridium clariflavum DSM 19732.</title>
        <authorList>
            <consortium name="US DOE Joint Genome Institute"/>
            <person name="Lucas S."/>
            <person name="Han J."/>
            <person name="Lapidus A."/>
            <person name="Cheng J.-F."/>
            <person name="Goodwin L."/>
            <person name="Pitluck S."/>
            <person name="Peters L."/>
            <person name="Teshima H."/>
            <person name="Detter J.C."/>
            <person name="Han C."/>
            <person name="Tapia R."/>
            <person name="Land M."/>
            <person name="Hauser L."/>
            <person name="Kyrpides N."/>
            <person name="Ivanova N."/>
            <person name="Pagani I."/>
            <person name="Kitzmiller T."/>
            <person name="Lynd L."/>
            <person name="Izquierdo J."/>
            <person name="Woyke T."/>
        </authorList>
    </citation>
    <scope>NUCLEOTIDE SEQUENCE [LARGE SCALE GENOMIC DNA]</scope>
    <source>
        <strain evidence="6">DSM 19732 / NBRC 101661 / EBR45</strain>
    </source>
</reference>
<protein>
    <submittedName>
        <fullName evidence="5">Putative S-layer protein</fullName>
    </submittedName>
</protein>
<name>G8LTY1_ACECE</name>
<dbReference type="Gene3D" id="2.60.40.3330">
    <property type="match status" value="1"/>
</dbReference>
<dbReference type="RefSeq" id="WP_014253958.1">
    <property type="nucleotide sequence ID" value="NC_016627.1"/>
</dbReference>
<feature type="compositionally biased region" description="Pro residues" evidence="2">
    <location>
        <begin position="1122"/>
        <end position="1138"/>
    </location>
</feature>
<proteinExistence type="predicted"/>
<dbReference type="STRING" id="720554.Clocl_0618"/>
<dbReference type="KEGG" id="ccl:Clocl_0618"/>
<keyword evidence="1" id="KW-0677">Repeat</keyword>
<organism evidence="5 6">
    <name type="scientific">Acetivibrio clariflavus (strain DSM 19732 / NBRC 101661 / EBR45)</name>
    <name type="common">Clostridium clariflavum</name>
    <dbReference type="NCBI Taxonomy" id="720554"/>
    <lineage>
        <taxon>Bacteria</taxon>
        <taxon>Bacillati</taxon>
        <taxon>Bacillota</taxon>
        <taxon>Clostridia</taxon>
        <taxon>Eubacteriales</taxon>
        <taxon>Oscillospiraceae</taxon>
        <taxon>Acetivibrio</taxon>
    </lineage>
</organism>
<dbReference type="SUPFAM" id="SSF52317">
    <property type="entry name" value="Class I glutamine amidotransferase-like"/>
    <property type="match status" value="1"/>
</dbReference>
<dbReference type="Pfam" id="PF17957">
    <property type="entry name" value="Big_7"/>
    <property type="match status" value="1"/>
</dbReference>
<feature type="region of interest" description="Disordered" evidence="2">
    <location>
        <begin position="1096"/>
        <end position="1144"/>
    </location>
</feature>
<evidence type="ECO:0000256" key="2">
    <source>
        <dbReference type="SAM" id="MobiDB-lite"/>
    </source>
</evidence>
<evidence type="ECO:0000313" key="5">
    <source>
        <dbReference type="EMBL" id="AEV67327.1"/>
    </source>
</evidence>
<dbReference type="PANTHER" id="PTHR43308:SF5">
    <property type="entry name" value="S-LAYER PROTEIN _ PEPTIDOGLYCAN ENDO-BETA-N-ACETYLGLUCOSAMINIDASE"/>
    <property type="match status" value="1"/>
</dbReference>
<dbReference type="Gene3D" id="2.60.40.10">
    <property type="entry name" value="Immunoglobulins"/>
    <property type="match status" value="2"/>
</dbReference>
<feature type="chain" id="PRO_5003510877" evidence="3">
    <location>
        <begin position="23"/>
        <end position="1345"/>
    </location>
</feature>
<dbReference type="InterPro" id="IPR051465">
    <property type="entry name" value="Cell_Envelope_Struct_Comp"/>
</dbReference>
<feature type="domain" description="SLH" evidence="4">
    <location>
        <begin position="1159"/>
        <end position="1222"/>
    </location>
</feature>
<reference evidence="5 6" key="2">
    <citation type="journal article" date="2012" name="Stand. Genomic Sci.">
        <title>Complete Genome Sequence of Clostridium clariflavum DSM 19732.</title>
        <authorList>
            <person name="Izquierdo J.A."/>
            <person name="Goodwin L."/>
            <person name="Davenport K.W."/>
            <person name="Teshima H."/>
            <person name="Bruce D."/>
            <person name="Detter C."/>
            <person name="Tapia R."/>
            <person name="Han S."/>
            <person name="Land M."/>
            <person name="Hauser L."/>
            <person name="Jeffries C.D."/>
            <person name="Han J."/>
            <person name="Pitluck S."/>
            <person name="Nolan M."/>
            <person name="Chen A."/>
            <person name="Huntemann M."/>
            <person name="Mavromatis K."/>
            <person name="Mikhailova N."/>
            <person name="Liolios K."/>
            <person name="Woyke T."/>
            <person name="Lynd L.R."/>
        </authorList>
    </citation>
    <scope>NUCLEOTIDE SEQUENCE [LARGE SCALE GENOMIC DNA]</scope>
    <source>
        <strain evidence="6">DSM 19732 / NBRC 101661 / EBR45</strain>
    </source>
</reference>
<dbReference type="HOGENOM" id="CLU_258048_0_0_9"/>
<accession>G8LTY1</accession>
<dbReference type="Proteomes" id="UP000005435">
    <property type="component" value="Chromosome"/>
</dbReference>
<feature type="domain" description="SLH" evidence="4">
    <location>
        <begin position="1224"/>
        <end position="1282"/>
    </location>
</feature>
<dbReference type="EMBL" id="CP003065">
    <property type="protein sequence ID" value="AEV67327.1"/>
    <property type="molecule type" value="Genomic_DNA"/>
</dbReference>
<evidence type="ECO:0000256" key="3">
    <source>
        <dbReference type="SAM" id="SignalP"/>
    </source>
</evidence>
<dbReference type="PANTHER" id="PTHR43308">
    <property type="entry name" value="OUTER MEMBRANE PROTEIN ALPHA-RELATED"/>
    <property type="match status" value="1"/>
</dbReference>
<feature type="signal peptide" evidence="3">
    <location>
        <begin position="1"/>
        <end position="22"/>
    </location>
</feature>
<dbReference type="Gene3D" id="3.40.50.880">
    <property type="match status" value="1"/>
</dbReference>
<evidence type="ECO:0000313" key="6">
    <source>
        <dbReference type="Proteomes" id="UP000005435"/>
    </source>
</evidence>
<evidence type="ECO:0000256" key="1">
    <source>
        <dbReference type="ARBA" id="ARBA00022737"/>
    </source>
</evidence>
<feature type="domain" description="SLH" evidence="4">
    <location>
        <begin position="1283"/>
        <end position="1345"/>
    </location>
</feature>
<dbReference type="eggNOG" id="COG5184">
    <property type="taxonomic scope" value="Bacteria"/>
</dbReference>
<sequence length="1345" mass="150365" precursor="true">MLAIFMALVLLMQIAFTNVCFAASTSNTITVKGRLTYKYKNSMSDTEKTAPLKNFTVILYDKDIFSSEKLGETKTDSNGNFVFKSINTDDGWLGGGVDLYFVVKAEDEFSYVVERSLSNKVLDYTSDQVDNVTTDYDFGEVNIGLNAPFHIVNTIRKAAEVWMAGKPDFDCKPPKVKVVWKDDSYSGGTRCGKDTMYIQSIKTDTDEWDQTVIWHEYGHFLMSNFAEQPKGAGGSHNAIGVYNKGLAYSEGWATYFGQYVDGTPNYRDSNASGGIYNEIETPNPDVPNEGNEYANAATLWDITDTVNESHDKLSESFTLVQNVFHEKVASTGKYNQGLSDFWTNWFAKGYAKGKEYEIWSIFNRHGMQFDNEPPKVSFKKLPSELITKDTEVEVNATDNIRVEKVEFYVDGVLKSTCTAPPYKFVIKKGEYPKGKHILQAKAYDPAGLYQTATTGGFQEADIVSDVKVTKPVYSNLTGMDFLTNTILQQIREAFGVAYQPFIVDDGEEAIAVTTKHWDDIGSILKGMGKSFIEINDASLVTYDDIKIYDSIFLNCNSGAISYAGRAASSIERFVREGGTVYASDRAYAYIDKAFPGYIKFPYSPYIGRAQKVNATITDKGLASYLGNENIKINYDLSGWVVIESVSPDVTTHVTGDYYNDFGILIKGAPLLVSFPYGKGKVIYTTFHNERQITDEVAKILEYLVLKVTHNIPENNVIDIINKFDYLPMSIMFSTLSQGEESEMYKFNCKPGYDYLLTMDSYGGDYDIELYKPDGTLYSIIQNPMLSNGIYIMNPEAGEWGYKVLAKEVYFDDAAFVVGIGESLRTPSITNLEEFTNKPFVDIEGVAPGYSKIELVVKNGENSDRYNTSVNDSVFNFSDVMLYEGTNELTVCGSVYRESVINSVYGNPDLKIREYIIECDFTEPIIEFDYEYDEIVYVDEIEISGSVSEECSVIINGQEAELVYGKIGTNPHFDLTVNLSKGENVFTIKAVDKAGNESVTTLSIYRDENISNETNPPKVVSINLSEEQIVSDDYVIEIVAEDESDYVIRAAIDEIEVDAKDGNRFTLENQKEGKHLFSYAVIDRWDNMTTGEVTFYISKGSSTPASPSTPKSKSTTSKEKTPIPTPTPTYTPTPTPTPTPTTDIPATEKEQIKEPNDEIPTGFIFSDAINHWAKDYIYSLHSKGIINGYPDGTVKPDNEITRAEVAVILAKAIGIDLKNSTKADFKDFDEIPEFAVQSVNALYEKGIFIGYEDGSFRPYNKITRAELITAVSKAYKIEPVGSTTNDFADFEVIPQWALGYINAAVEKGIIKGYPDLTFRPQSNIKRSEVFAVIYNCISWYDKQSKN</sequence>
<dbReference type="eggNOG" id="COG2234">
    <property type="taxonomic scope" value="Bacteria"/>
</dbReference>
<gene>
    <name evidence="5" type="ordered locus">Clocl_0618</name>
</gene>
<keyword evidence="3" id="KW-0732">Signal</keyword>
<keyword evidence="6" id="KW-1185">Reference proteome</keyword>
<dbReference type="Pfam" id="PF00395">
    <property type="entry name" value="SLH"/>
    <property type="match status" value="3"/>
</dbReference>
<dbReference type="InterPro" id="IPR001119">
    <property type="entry name" value="SLH_dom"/>
</dbReference>
<dbReference type="PROSITE" id="PS51272">
    <property type="entry name" value="SLH"/>
    <property type="match status" value="3"/>
</dbReference>
<dbReference type="InterPro" id="IPR029062">
    <property type="entry name" value="Class_I_gatase-like"/>
</dbReference>
<dbReference type="InterPro" id="IPR013783">
    <property type="entry name" value="Ig-like_fold"/>
</dbReference>
<feature type="compositionally biased region" description="Low complexity" evidence="2">
    <location>
        <begin position="1097"/>
        <end position="1114"/>
    </location>
</feature>
<dbReference type="InterPro" id="IPR038479">
    <property type="entry name" value="Transthyretin-like_sf"/>
</dbReference>
<evidence type="ECO:0000259" key="4">
    <source>
        <dbReference type="PROSITE" id="PS51272"/>
    </source>
</evidence>